<dbReference type="Proteomes" id="UP000235672">
    <property type="component" value="Unassembled WGS sequence"/>
</dbReference>
<organism evidence="2 3">
    <name type="scientific">Hyaloscypha hepaticicola</name>
    <dbReference type="NCBI Taxonomy" id="2082293"/>
    <lineage>
        <taxon>Eukaryota</taxon>
        <taxon>Fungi</taxon>
        <taxon>Dikarya</taxon>
        <taxon>Ascomycota</taxon>
        <taxon>Pezizomycotina</taxon>
        <taxon>Leotiomycetes</taxon>
        <taxon>Helotiales</taxon>
        <taxon>Hyaloscyphaceae</taxon>
        <taxon>Hyaloscypha</taxon>
    </lineage>
</organism>
<evidence type="ECO:0000259" key="1">
    <source>
        <dbReference type="Pfam" id="PF00931"/>
    </source>
</evidence>
<dbReference type="Pfam" id="PF13424">
    <property type="entry name" value="TPR_12"/>
    <property type="match status" value="2"/>
</dbReference>
<keyword evidence="3" id="KW-1185">Reference proteome</keyword>
<evidence type="ECO:0000313" key="3">
    <source>
        <dbReference type="Proteomes" id="UP000235672"/>
    </source>
</evidence>
<dbReference type="EMBL" id="KZ613506">
    <property type="protein sequence ID" value="PMD16362.1"/>
    <property type="molecule type" value="Genomic_DNA"/>
</dbReference>
<dbReference type="InterPro" id="IPR002182">
    <property type="entry name" value="NB-ARC"/>
</dbReference>
<protein>
    <submittedName>
        <fullName evidence="2">TPR-like protein</fullName>
    </submittedName>
</protein>
<name>A0A2J6PQQ5_9HELO</name>
<dbReference type="OrthoDB" id="3502685at2759"/>
<dbReference type="Pfam" id="PF13374">
    <property type="entry name" value="TPR_10"/>
    <property type="match status" value="1"/>
</dbReference>
<dbReference type="PANTHER" id="PTHR46082">
    <property type="entry name" value="ATP/GTP-BINDING PROTEIN-RELATED"/>
    <property type="match status" value="1"/>
</dbReference>
<feature type="non-terminal residue" evidence="2">
    <location>
        <position position="1"/>
    </location>
</feature>
<dbReference type="AlphaFoldDB" id="A0A2J6PQQ5"/>
<dbReference type="GO" id="GO:0043531">
    <property type="term" value="F:ADP binding"/>
    <property type="evidence" value="ECO:0007669"/>
    <property type="project" value="InterPro"/>
</dbReference>
<evidence type="ECO:0000313" key="2">
    <source>
        <dbReference type="EMBL" id="PMD16362.1"/>
    </source>
</evidence>
<dbReference type="PANTHER" id="PTHR46082:SF6">
    <property type="entry name" value="AAA+ ATPASE DOMAIN-CONTAINING PROTEIN-RELATED"/>
    <property type="match status" value="1"/>
</dbReference>
<reference evidence="2 3" key="1">
    <citation type="submission" date="2016-05" db="EMBL/GenBank/DDBJ databases">
        <title>A degradative enzymes factory behind the ericoid mycorrhizal symbiosis.</title>
        <authorList>
            <consortium name="DOE Joint Genome Institute"/>
            <person name="Martino E."/>
            <person name="Morin E."/>
            <person name="Grelet G."/>
            <person name="Kuo A."/>
            <person name="Kohler A."/>
            <person name="Daghino S."/>
            <person name="Barry K."/>
            <person name="Choi C."/>
            <person name="Cichocki N."/>
            <person name="Clum A."/>
            <person name="Copeland A."/>
            <person name="Hainaut M."/>
            <person name="Haridas S."/>
            <person name="Labutti K."/>
            <person name="Lindquist E."/>
            <person name="Lipzen A."/>
            <person name="Khouja H.-R."/>
            <person name="Murat C."/>
            <person name="Ohm R."/>
            <person name="Olson A."/>
            <person name="Spatafora J."/>
            <person name="Veneault-Fourrey C."/>
            <person name="Henrissat B."/>
            <person name="Grigoriev I."/>
            <person name="Martin F."/>
            <person name="Perotto S."/>
        </authorList>
    </citation>
    <scope>NUCLEOTIDE SEQUENCE [LARGE SCALE GENOMIC DNA]</scope>
    <source>
        <strain evidence="2 3">UAMH 7357</strain>
    </source>
</reference>
<sequence length="946" mass="106346">VPFAPNPSFVGRHDVIMLLDQLFLREDGAGPATIGKAALCGLGGIGKSQIAVRYAHRQRELSPMSSIFWIHASNISRFEKSYANIAEDFQLSGRDDPTVDVLQLVRNWLESQYQMPWLMIIDNVDDAHIFDKTENGKSALDYIPQVANGLILYTSRNRDVCMDLVGEKHTISVSPLDAAEARLLFGESTRQTSTQEEQDALLTELGHLPLAIKQAASFMTKRHKTIAQYLNLFRDSEQSTITLLNHMFVDTEAVSSVSTAWMISFKFIKAENPQAARLLFLMSLMDRDSIPVLLMVMPFETAVAFDEAIGLLEAFFFVSPDETARSYDMHRLVQIVTRGWLGDQGEELTRDISLQALRLVSSKFPDGVFENWAECAQYLPHVESILPRSANVSTKPDILARAKLLSHVAWYLKGRRGNYTLAQTKLEEAKNLYEQAGEADSIEALRVERRLAVVMNQLGHTDAAIQLFRKIRDFQAKAFGSDHLETLETSDALAAALSNTLFPKYLQESESLGRATLHHREIGLPEDHPDILTSLHTLGWVLFRLGKFDEAGKLLEKCLSKRNVVLGEHHPDVPTELAIVLLSLKPPNSVRAEYLIRHSVNVTSLLCGKEHPSTIITYYNMSTLLRVLGKYEESEALQREQLALSYNILGKNHPTTLWCIISLAQALSEQRKFELVRELVESELEKRQDLVSKSVLDVLIMMEILGNAYVESKQYTLADSMFQAVIAGRSQVLGADDASTLRALHYMGRLRWKEGKNDEAEAILIKLLHQRAAILGKTHEETLLTATVLGHSFYSQQKYAEAEIMFRQVLSVKEQTLPPTDESTLAIRDNLEATLVEQQKYAEWEAHCLKTLELRQKLAPESYHTLRALSNLASALDRQGRKDESQAVFNTIRLRVQNLPANFMDDKSYADNISSEEAEAFQAFRALQSRGDNGLGDGRTIMESGS</sequence>
<feature type="domain" description="NB-ARC" evidence="1">
    <location>
        <begin position="38"/>
        <end position="188"/>
    </location>
</feature>
<dbReference type="Gene3D" id="1.25.40.10">
    <property type="entry name" value="Tetratricopeptide repeat domain"/>
    <property type="match status" value="3"/>
</dbReference>
<dbReference type="InterPro" id="IPR027417">
    <property type="entry name" value="P-loop_NTPase"/>
</dbReference>
<dbReference type="Gene3D" id="3.40.50.300">
    <property type="entry name" value="P-loop containing nucleotide triphosphate hydrolases"/>
    <property type="match status" value="1"/>
</dbReference>
<proteinExistence type="predicted"/>
<accession>A0A2J6PQQ5</accession>
<dbReference type="InterPro" id="IPR053137">
    <property type="entry name" value="NLR-like"/>
</dbReference>
<dbReference type="STRING" id="1745343.A0A2J6PQQ5"/>
<dbReference type="SUPFAM" id="SSF48452">
    <property type="entry name" value="TPR-like"/>
    <property type="match status" value="3"/>
</dbReference>
<dbReference type="InterPro" id="IPR011990">
    <property type="entry name" value="TPR-like_helical_dom_sf"/>
</dbReference>
<dbReference type="SMART" id="SM00028">
    <property type="entry name" value="TPR"/>
    <property type="match status" value="5"/>
</dbReference>
<dbReference type="InterPro" id="IPR019734">
    <property type="entry name" value="TPR_rpt"/>
</dbReference>
<dbReference type="Pfam" id="PF00931">
    <property type="entry name" value="NB-ARC"/>
    <property type="match status" value="1"/>
</dbReference>
<dbReference type="SUPFAM" id="SSF52540">
    <property type="entry name" value="P-loop containing nucleoside triphosphate hydrolases"/>
    <property type="match status" value="1"/>
</dbReference>
<gene>
    <name evidence="2" type="ORF">NA56DRAFT_580571</name>
</gene>